<dbReference type="SUPFAM" id="SSF51445">
    <property type="entry name" value="(Trans)glycosidases"/>
    <property type="match status" value="1"/>
</dbReference>
<dbReference type="Gene3D" id="3.40.50.720">
    <property type="entry name" value="NAD(P)-binding Rossmann-like Domain"/>
    <property type="match status" value="1"/>
</dbReference>
<evidence type="ECO:0000256" key="2">
    <source>
        <dbReference type="RuleBase" id="RU364082"/>
    </source>
</evidence>
<dbReference type="AlphaFoldDB" id="A0A0D8ZQA6"/>
<keyword evidence="5" id="KW-1185">Reference proteome</keyword>
<dbReference type="InterPro" id="IPR029903">
    <property type="entry name" value="RmlD-like-bd"/>
</dbReference>
<gene>
    <name evidence="4" type="ORF">UH38_15455</name>
</gene>
<dbReference type="RefSeq" id="WP_045055566.1">
    <property type="nucleotide sequence ID" value="NZ_CAWMDP010000001.1"/>
</dbReference>
<sequence>MSLKSLPLEIWAGVECTVNRVGDEYSDQLEQNGHANRLKDLDLFAELGISAIRYPVLWERTAPNSLDEPNWLWADERLHRLKALGIRPIVGLVHHGSGPRYTSLVDPEFPEKLAAFARMVADRYPWIDYYTPVNEPLTTARFSGLYGHWYPHGKDDLTFARALLNQCRAIALSMQAIREINPNAQLVQTDDLGQIFSTPLLAYQAELENERRWLSFDLLCGRLNRDRPTWDYLLSAGITEAELNWFLDNPCPPDIMGINHYLTSDRFLDERLERYPKSVHGGNAKQAYADVEAVRVCAQNTMGVGKLLQAAWQRYNLPLAVTEVHLGCTREEQLRWLYEVWQAANEQKQTGVDVRAITAWSLLGAYDWNSLLTRFDGYYEPGVFDLRSPRPRRTALARAIANLAQDIEPNHPLLNTPGWWHREERLLYPPVGDILEQIQAPPTQPLIIVGATGTLGQAFARACTERGIFHYLLSRQQIDITSPASVEAALGELNPWAVINAAGYVRVDDAEREVDACLLANTEGAANLAIACVNREIALMTFSSDLVFDGSVTTPYTESDPVAPLNVYGRSKAIAEEKVLSANPASLVVRTSAFFSPWDEYNFVTLALRQLEAGNTFIATDDIVSPTYVPDLVNASLDLFIDGECGLWHLANQGAIAWADLAKLAAKQAGINSSKIIACHARELGLIAQRPTYSVLGSNRGLLMPCLDDAIARYLHQKQPH</sequence>
<dbReference type="OrthoDB" id="9803892at2"/>
<evidence type="ECO:0000256" key="1">
    <source>
        <dbReference type="ARBA" id="ARBA00010944"/>
    </source>
</evidence>
<protein>
    <recommendedName>
        <fullName evidence="2">dTDP-4-dehydrorhamnose reductase</fullName>
        <ecNumber evidence="2">1.1.1.133</ecNumber>
    </recommendedName>
</protein>
<comment type="pathway">
    <text evidence="2">Carbohydrate biosynthesis; dTDP-L-rhamnose biosynthesis.</text>
</comment>
<dbReference type="CDD" id="cd05254">
    <property type="entry name" value="dTDP_HR_like_SDR_e"/>
    <property type="match status" value="1"/>
</dbReference>
<dbReference type="EMBL" id="JYON01000016">
    <property type="protein sequence ID" value="KJH70998.1"/>
    <property type="molecule type" value="Genomic_DNA"/>
</dbReference>
<evidence type="ECO:0000259" key="3">
    <source>
        <dbReference type="Pfam" id="PF04321"/>
    </source>
</evidence>
<name>A0A0D8ZQA6_9CYAN</name>
<dbReference type="Gene3D" id="3.20.20.80">
    <property type="entry name" value="Glycosidases"/>
    <property type="match status" value="1"/>
</dbReference>
<reference evidence="4 5" key="1">
    <citation type="submission" date="2015-02" db="EMBL/GenBank/DDBJ databases">
        <title>Draft genome of a novel marine cyanobacterium (Chroococcales) isolated from South Atlantic Ocean.</title>
        <authorList>
            <person name="Rigonato J."/>
            <person name="Alvarenga D.O."/>
            <person name="Branco L.H."/>
            <person name="Varani A.M."/>
            <person name="Brandini F.P."/>
            <person name="Fiore M.F."/>
        </authorList>
    </citation>
    <scope>NUCLEOTIDE SEQUENCE [LARGE SCALE GENOMIC DNA]</scope>
    <source>
        <strain evidence="4 5">CENA595</strain>
    </source>
</reference>
<proteinExistence type="inferred from homology"/>
<dbReference type="PATRIC" id="fig|1618023.3.peg.116"/>
<dbReference type="SUPFAM" id="SSF51735">
    <property type="entry name" value="NAD(P)-binding Rossmann-fold domains"/>
    <property type="match status" value="1"/>
</dbReference>
<keyword evidence="2" id="KW-0521">NADP</keyword>
<dbReference type="InterPro" id="IPR036291">
    <property type="entry name" value="NAD(P)-bd_dom_sf"/>
</dbReference>
<organism evidence="4 5">
    <name type="scientific">Aliterella atlantica CENA595</name>
    <dbReference type="NCBI Taxonomy" id="1618023"/>
    <lineage>
        <taxon>Bacteria</taxon>
        <taxon>Bacillati</taxon>
        <taxon>Cyanobacteriota</taxon>
        <taxon>Cyanophyceae</taxon>
        <taxon>Chroococcidiopsidales</taxon>
        <taxon>Aliterellaceae</taxon>
        <taxon>Aliterella</taxon>
    </lineage>
</organism>
<dbReference type="PANTHER" id="PTHR10491">
    <property type="entry name" value="DTDP-4-DEHYDRORHAMNOSE REDUCTASE"/>
    <property type="match status" value="1"/>
</dbReference>
<dbReference type="GO" id="GO:0004553">
    <property type="term" value="F:hydrolase activity, hydrolyzing O-glycosyl compounds"/>
    <property type="evidence" value="ECO:0007669"/>
    <property type="project" value="InterPro"/>
</dbReference>
<feature type="domain" description="RmlD-like substrate binding" evidence="3">
    <location>
        <begin position="446"/>
        <end position="698"/>
    </location>
</feature>
<evidence type="ECO:0000313" key="5">
    <source>
        <dbReference type="Proteomes" id="UP000032452"/>
    </source>
</evidence>
<dbReference type="Pfam" id="PF04321">
    <property type="entry name" value="RmlD_sub_bind"/>
    <property type="match status" value="1"/>
</dbReference>
<comment type="function">
    <text evidence="2">Catalyzes the reduction of dTDP-6-deoxy-L-lyxo-4-hexulose to yield dTDP-L-rhamnose.</text>
</comment>
<dbReference type="Gene3D" id="3.90.25.10">
    <property type="entry name" value="UDP-galactose 4-epimerase, domain 1"/>
    <property type="match status" value="1"/>
</dbReference>
<dbReference type="Proteomes" id="UP000032452">
    <property type="component" value="Unassembled WGS sequence"/>
</dbReference>
<dbReference type="STRING" id="1618023.UH38_15455"/>
<dbReference type="InterPro" id="IPR001360">
    <property type="entry name" value="Glyco_hydro_1"/>
</dbReference>
<keyword evidence="2" id="KW-0560">Oxidoreductase</keyword>
<dbReference type="Pfam" id="PF00232">
    <property type="entry name" value="Glyco_hydro_1"/>
    <property type="match status" value="1"/>
</dbReference>
<dbReference type="GO" id="GO:0005975">
    <property type="term" value="P:carbohydrate metabolic process"/>
    <property type="evidence" value="ECO:0007669"/>
    <property type="project" value="InterPro"/>
</dbReference>
<dbReference type="InterPro" id="IPR017853">
    <property type="entry name" value="GH"/>
</dbReference>
<dbReference type="GO" id="GO:0008831">
    <property type="term" value="F:dTDP-4-dehydrorhamnose reductase activity"/>
    <property type="evidence" value="ECO:0007669"/>
    <property type="project" value="UniProtKB-EC"/>
</dbReference>
<evidence type="ECO:0000313" key="4">
    <source>
        <dbReference type="EMBL" id="KJH70998.1"/>
    </source>
</evidence>
<comment type="caution">
    <text evidence="4">The sequence shown here is derived from an EMBL/GenBank/DDBJ whole genome shotgun (WGS) entry which is preliminary data.</text>
</comment>
<dbReference type="EC" id="1.1.1.133" evidence="2"/>
<dbReference type="InterPro" id="IPR005913">
    <property type="entry name" value="dTDP_dehydrorham_reduct"/>
</dbReference>
<accession>A0A0D8ZQA6</accession>
<comment type="similarity">
    <text evidence="1 2">Belongs to the dTDP-4-dehydrorhamnose reductase family.</text>
</comment>
<dbReference type="GO" id="GO:0005829">
    <property type="term" value="C:cytosol"/>
    <property type="evidence" value="ECO:0007669"/>
    <property type="project" value="TreeGrafter"/>
</dbReference>
<dbReference type="PANTHER" id="PTHR10491:SF4">
    <property type="entry name" value="METHIONINE ADENOSYLTRANSFERASE 2 SUBUNIT BETA"/>
    <property type="match status" value="1"/>
</dbReference>
<dbReference type="GO" id="GO:0019305">
    <property type="term" value="P:dTDP-rhamnose biosynthetic process"/>
    <property type="evidence" value="ECO:0007669"/>
    <property type="project" value="UniProtKB-UniPathway"/>
</dbReference>
<dbReference type="UniPathway" id="UPA00124"/>